<dbReference type="Pfam" id="PF18962">
    <property type="entry name" value="Por_Secre_tail"/>
    <property type="match status" value="1"/>
</dbReference>
<dbReference type="Gene3D" id="2.60.40.10">
    <property type="entry name" value="Immunoglobulins"/>
    <property type="match status" value="1"/>
</dbReference>
<dbReference type="NCBIfam" id="TIGR04183">
    <property type="entry name" value="Por_Secre_tail"/>
    <property type="match status" value="1"/>
</dbReference>
<feature type="signal peptide" evidence="1">
    <location>
        <begin position="1"/>
        <end position="26"/>
    </location>
</feature>
<evidence type="ECO:0000313" key="3">
    <source>
        <dbReference type="EMBL" id="PWU24319.1"/>
    </source>
</evidence>
<comment type="caution">
    <text evidence="3">The sequence shown here is derived from an EMBL/GenBank/DDBJ whole genome shotgun (WGS) entry which is preliminary data.</text>
</comment>
<name>A0A317JR73_9BACT</name>
<keyword evidence="1" id="KW-0732">Signal</keyword>
<proteinExistence type="predicted"/>
<dbReference type="Proteomes" id="UP000246104">
    <property type="component" value="Unassembled WGS sequence"/>
</dbReference>
<dbReference type="EMBL" id="PSRQ01000002">
    <property type="protein sequence ID" value="PWU24319.1"/>
    <property type="molecule type" value="Genomic_DNA"/>
</dbReference>
<feature type="chain" id="PRO_5016380930" description="G8 domain-containing protein" evidence="1">
    <location>
        <begin position="27"/>
        <end position="769"/>
    </location>
</feature>
<dbReference type="InterPro" id="IPR019316">
    <property type="entry name" value="G8_domain"/>
</dbReference>
<organism evidence="3 4">
    <name type="scientific">Candidatus Cerribacteria bacterium 'Amazon FNV 2010 28 9'</name>
    <dbReference type="NCBI Taxonomy" id="2081795"/>
    <lineage>
        <taxon>Bacteria</taxon>
        <taxon>Candidatus Cerribacteria</taxon>
    </lineage>
</organism>
<reference evidence="3 4" key="1">
    <citation type="submission" date="2018-02" db="EMBL/GenBank/DDBJ databases">
        <title>Genomic Reconstructions from Amazon Rainforest and Pasture Soil Reveal Novel Insights into the Physiology of Candidate Phyla in Tropical Sites.</title>
        <authorList>
            <person name="Kroeger M.E."/>
            <person name="Delmont T."/>
            <person name="Eren A.M."/>
            <person name="Guo J."/>
            <person name="Meyer K.M."/>
            <person name="Khan K."/>
            <person name="Rodrigues J.L.M."/>
            <person name="Bohannan B.J.M."/>
            <person name="Tringe S."/>
            <person name="Borges C.D."/>
            <person name="Tiedje J."/>
            <person name="Tsai S.M."/>
            <person name="Nusslein K."/>
        </authorList>
    </citation>
    <scope>NUCLEOTIDE SEQUENCE [LARGE SCALE GENOMIC DNA]</scope>
    <source>
        <strain evidence="3">Amazon FNV 2010 28 9</strain>
    </source>
</reference>
<sequence>MRTQLHSFKFVVATIVLTSLASLVEAANITSTVAGGNWSATTTWVGGVVPVAGDDVTIASSAGGTTVTVDINTAACATLTVNSTNDNQMSNLLFNNGSVLTVSGDITIGGTAIQHGHIIMTGGGTLQVGGALTLGAGGVFTAGAGTVDYTGANPTITSSFIYQNLTFSGTGTAGTDGALNFRGDLLNTNGGTLNFGANNVIISGTTASQTIAGFSTTGTVSMTKTAGTATLFGGVNGGALTINGTGGTLDLGTGLTHTFTGTWGRVAGTLFGNSSVLQIGGNVSGVGGTFTAGTGTVEWNSGGAQSLANVSYFNLTLSNSGTKTIMPGTTVNGSLSLQGTTTTTGPAITYGPSSTLEYAGSSAQTSTNVEFPAANGPFNLKINNASGVTLHAARAIGGAVTFTSGILHTTLTKLLTFNAEATSSATTNTSFVNGPVRKIFDAAESFTFPIGVTGTGDEPLGISGAALNDDFTAQYIRSSATSLGPVTSPILNVSACDHWILTKNSVAAANVGLTLSWDANSPCNAGSFVTNPATLTIGHFNGTAWDEAGTSGSFTGDATAGTVTRNNVTVFSPFTLANTAANQNPLPVTFGNIKGFVKNGGIEIDWITYSEVNVDHYEIERSVNGGQQFQTIGQTAARNTNNQTEYGWMDATPGTGVNLYRIKSVDIDGKVSYSIIVKVNLVFTGDDILIYPNPTQNGYVSFQSSDLHKGTYTVKVINSGGQEIYRLKFEHQGGAFSQTITLPTGLKSGMYNLQLINGNEIKTKPFIVQ</sequence>
<dbReference type="InterPro" id="IPR013783">
    <property type="entry name" value="Ig-like_fold"/>
</dbReference>
<dbReference type="InterPro" id="IPR026444">
    <property type="entry name" value="Secre_tail"/>
</dbReference>
<evidence type="ECO:0000256" key="1">
    <source>
        <dbReference type="SAM" id="SignalP"/>
    </source>
</evidence>
<feature type="domain" description="G8" evidence="2">
    <location>
        <begin position="42"/>
        <end position="227"/>
    </location>
</feature>
<protein>
    <recommendedName>
        <fullName evidence="2">G8 domain-containing protein</fullName>
    </recommendedName>
</protein>
<evidence type="ECO:0000259" key="2">
    <source>
        <dbReference type="PROSITE" id="PS51484"/>
    </source>
</evidence>
<accession>A0A317JR73</accession>
<dbReference type="AlphaFoldDB" id="A0A317JR73"/>
<dbReference type="PROSITE" id="PS51484">
    <property type="entry name" value="G8"/>
    <property type="match status" value="1"/>
</dbReference>
<gene>
    <name evidence="3" type="ORF">C5B42_00060</name>
</gene>
<evidence type="ECO:0000313" key="4">
    <source>
        <dbReference type="Proteomes" id="UP000246104"/>
    </source>
</evidence>